<proteinExistence type="predicted"/>
<evidence type="ECO:0000313" key="1">
    <source>
        <dbReference type="EMBL" id="KAK3063607.1"/>
    </source>
</evidence>
<sequence>MVNSRTKTVKGGCLCAAIRFTITLPEGWQPECNGTCQCTQCRKFTGALVPQNIGIPKEYVEPSFDSQPSYKTYQSGPKSYRGFCSTCGSSLTFMDTKGQLWIHLGSFDEEDLVGRKVGEAYETKWGKIWEWDASGSFGQELAKAKDHVWVENAVPGVTDVMAGKKYMCGREGVEGFEGGLMELWKEVKQ</sequence>
<reference evidence="1" key="1">
    <citation type="submission" date="2024-09" db="EMBL/GenBank/DDBJ databases">
        <title>Black Yeasts Isolated from many extreme environments.</title>
        <authorList>
            <person name="Coleine C."/>
            <person name="Stajich J.E."/>
            <person name="Selbmann L."/>
        </authorList>
    </citation>
    <scope>NUCLEOTIDE SEQUENCE</scope>
    <source>
        <strain evidence="1">CCFEE 5737</strain>
    </source>
</reference>
<name>A0ACC3D8M8_9PEZI</name>
<gene>
    <name evidence="1" type="ORF">LTS18_014170</name>
</gene>
<protein>
    <submittedName>
        <fullName evidence="1">Uncharacterized protein</fullName>
    </submittedName>
</protein>
<comment type="caution">
    <text evidence="1">The sequence shown here is derived from an EMBL/GenBank/DDBJ whole genome shotgun (WGS) entry which is preliminary data.</text>
</comment>
<keyword evidence="2" id="KW-1185">Reference proteome</keyword>
<evidence type="ECO:0000313" key="2">
    <source>
        <dbReference type="Proteomes" id="UP001186974"/>
    </source>
</evidence>
<dbReference type="EMBL" id="JAWDJW010006783">
    <property type="protein sequence ID" value="KAK3063607.1"/>
    <property type="molecule type" value="Genomic_DNA"/>
</dbReference>
<dbReference type="Proteomes" id="UP001186974">
    <property type="component" value="Unassembled WGS sequence"/>
</dbReference>
<organism evidence="1 2">
    <name type="scientific">Coniosporium uncinatum</name>
    <dbReference type="NCBI Taxonomy" id="93489"/>
    <lineage>
        <taxon>Eukaryota</taxon>
        <taxon>Fungi</taxon>
        <taxon>Dikarya</taxon>
        <taxon>Ascomycota</taxon>
        <taxon>Pezizomycotina</taxon>
        <taxon>Dothideomycetes</taxon>
        <taxon>Dothideomycetes incertae sedis</taxon>
        <taxon>Coniosporium</taxon>
    </lineage>
</organism>
<accession>A0ACC3D8M8</accession>